<keyword evidence="10" id="KW-0966">Cell projection</keyword>
<dbReference type="PANTHER" id="PTHR12241">
    <property type="entry name" value="TUBULIN POLYGLUTAMYLASE"/>
    <property type="match status" value="1"/>
</dbReference>
<keyword evidence="3" id="KW-0963">Cytoplasm</keyword>
<dbReference type="GO" id="GO:0015631">
    <property type="term" value="F:tubulin binding"/>
    <property type="evidence" value="ECO:0007669"/>
    <property type="project" value="TreeGrafter"/>
</dbReference>
<dbReference type="PANTHER" id="PTHR12241:SF31">
    <property type="entry name" value="POLYGLUTAMYLASE COMPLEX SUBUNIT TTLL1"/>
    <property type="match status" value="1"/>
</dbReference>
<dbReference type="GO" id="GO:0005874">
    <property type="term" value="C:microtubule"/>
    <property type="evidence" value="ECO:0007669"/>
    <property type="project" value="UniProtKB-KW"/>
</dbReference>
<reference evidence="11 12" key="1">
    <citation type="submission" date="2020-02" db="EMBL/GenBank/DDBJ databases">
        <title>Draft genome sequence of Haematococcus lacustris strain NIES-144.</title>
        <authorList>
            <person name="Morimoto D."/>
            <person name="Nakagawa S."/>
            <person name="Yoshida T."/>
            <person name="Sawayama S."/>
        </authorList>
    </citation>
    <scope>NUCLEOTIDE SEQUENCE [LARGE SCALE GENOMIC DNA]</scope>
    <source>
        <strain evidence="11 12">NIES-144</strain>
    </source>
</reference>
<evidence type="ECO:0000256" key="10">
    <source>
        <dbReference type="ARBA" id="ARBA00023273"/>
    </source>
</evidence>
<evidence type="ECO:0000313" key="11">
    <source>
        <dbReference type="EMBL" id="GFH16853.1"/>
    </source>
</evidence>
<name>A0A699Z2Q6_HAELA</name>
<evidence type="ECO:0000256" key="2">
    <source>
        <dbReference type="ARBA" id="ARBA00006118"/>
    </source>
</evidence>
<dbReference type="SUPFAM" id="SSF56059">
    <property type="entry name" value="Glutathione synthetase ATP-binding domain-like"/>
    <property type="match status" value="1"/>
</dbReference>
<feature type="non-terminal residue" evidence="11">
    <location>
        <position position="126"/>
    </location>
</feature>
<dbReference type="Pfam" id="PF03133">
    <property type="entry name" value="TTL"/>
    <property type="match status" value="1"/>
</dbReference>
<keyword evidence="6" id="KW-0547">Nucleotide-binding</keyword>
<comment type="similarity">
    <text evidence="2">Belongs to the tubulin polyglutamylase family.</text>
</comment>
<comment type="subcellular location">
    <subcellularLocation>
        <location evidence="1">Cytoplasm</location>
        <location evidence="1">Cytoskeleton</location>
        <location evidence="1">Cilium basal body</location>
    </subcellularLocation>
</comment>
<keyword evidence="5" id="KW-0493">Microtubule</keyword>
<feature type="non-terminal residue" evidence="11">
    <location>
        <position position="1"/>
    </location>
</feature>
<evidence type="ECO:0000256" key="6">
    <source>
        <dbReference type="ARBA" id="ARBA00022741"/>
    </source>
</evidence>
<dbReference type="Proteomes" id="UP000485058">
    <property type="component" value="Unassembled WGS sequence"/>
</dbReference>
<evidence type="ECO:0000256" key="5">
    <source>
        <dbReference type="ARBA" id="ARBA00022701"/>
    </source>
</evidence>
<evidence type="ECO:0000256" key="1">
    <source>
        <dbReference type="ARBA" id="ARBA00004120"/>
    </source>
</evidence>
<gene>
    <name evidence="11" type="ORF">HaLaN_13362</name>
</gene>
<keyword evidence="4" id="KW-0436">Ligase</keyword>
<dbReference type="PROSITE" id="PS51221">
    <property type="entry name" value="TTL"/>
    <property type="match status" value="1"/>
</dbReference>
<evidence type="ECO:0000313" key="12">
    <source>
        <dbReference type="Proteomes" id="UP000485058"/>
    </source>
</evidence>
<organism evidence="11 12">
    <name type="scientific">Haematococcus lacustris</name>
    <name type="common">Green alga</name>
    <name type="synonym">Haematococcus pluvialis</name>
    <dbReference type="NCBI Taxonomy" id="44745"/>
    <lineage>
        <taxon>Eukaryota</taxon>
        <taxon>Viridiplantae</taxon>
        <taxon>Chlorophyta</taxon>
        <taxon>core chlorophytes</taxon>
        <taxon>Chlorophyceae</taxon>
        <taxon>CS clade</taxon>
        <taxon>Chlamydomonadales</taxon>
        <taxon>Haematococcaceae</taxon>
        <taxon>Haematococcus</taxon>
    </lineage>
</organism>
<dbReference type="GO" id="GO:0036064">
    <property type="term" value="C:ciliary basal body"/>
    <property type="evidence" value="ECO:0007669"/>
    <property type="project" value="TreeGrafter"/>
</dbReference>
<dbReference type="Gene3D" id="3.30.470.20">
    <property type="entry name" value="ATP-grasp fold, B domain"/>
    <property type="match status" value="1"/>
</dbReference>
<accession>A0A699Z2Q6</accession>
<keyword evidence="12" id="KW-1185">Reference proteome</keyword>
<comment type="caution">
    <text evidence="11">The sequence shown here is derived from an EMBL/GenBank/DDBJ whole genome shotgun (WGS) entry which is preliminary data.</text>
</comment>
<dbReference type="EMBL" id="BLLF01001060">
    <property type="protein sequence ID" value="GFH16853.1"/>
    <property type="molecule type" value="Genomic_DNA"/>
</dbReference>
<evidence type="ECO:0000256" key="7">
    <source>
        <dbReference type="ARBA" id="ARBA00022840"/>
    </source>
</evidence>
<evidence type="ECO:0000256" key="3">
    <source>
        <dbReference type="ARBA" id="ARBA00022490"/>
    </source>
</evidence>
<evidence type="ECO:0000256" key="9">
    <source>
        <dbReference type="ARBA" id="ARBA00023212"/>
    </source>
</evidence>
<evidence type="ECO:0000256" key="4">
    <source>
        <dbReference type="ARBA" id="ARBA00022598"/>
    </source>
</evidence>
<dbReference type="AlphaFoldDB" id="A0A699Z2Q6"/>
<dbReference type="InterPro" id="IPR004344">
    <property type="entry name" value="TTL/TTLL_fam"/>
</dbReference>
<evidence type="ECO:0000256" key="8">
    <source>
        <dbReference type="ARBA" id="ARBA00023069"/>
    </source>
</evidence>
<dbReference type="GO" id="GO:0000226">
    <property type="term" value="P:microtubule cytoskeleton organization"/>
    <property type="evidence" value="ECO:0007669"/>
    <property type="project" value="TreeGrafter"/>
</dbReference>
<sequence>DYALFVEEFKRQPDTTWIMKPSSKSQGKGIFLCRKLQQVKKWSANCMPPALRNSQDSYVVSRYLDRPLLISGKKFDLRLYVCVTSYKPLTAYLSNLGFARFCSEKYTTDQMELDNPYIHLTNVAIQ</sequence>
<keyword evidence="7" id="KW-0067">ATP-binding</keyword>
<keyword evidence="8" id="KW-0969">Cilium</keyword>
<dbReference type="GO" id="GO:0070740">
    <property type="term" value="F:tubulin-glutamic acid ligase activity"/>
    <property type="evidence" value="ECO:0007669"/>
    <property type="project" value="TreeGrafter"/>
</dbReference>
<proteinExistence type="inferred from homology"/>
<dbReference type="GO" id="GO:0005524">
    <property type="term" value="F:ATP binding"/>
    <property type="evidence" value="ECO:0007669"/>
    <property type="project" value="UniProtKB-KW"/>
</dbReference>
<protein>
    <submittedName>
        <fullName evidence="11">Uncharacterized protein</fullName>
    </submittedName>
</protein>
<keyword evidence="9" id="KW-0206">Cytoskeleton</keyword>